<dbReference type="AlphaFoldDB" id="A0A5B9QKC8"/>
<evidence type="ECO:0000256" key="4">
    <source>
        <dbReference type="SAM" id="Phobius"/>
    </source>
</evidence>
<dbReference type="InterPro" id="IPR029045">
    <property type="entry name" value="ClpP/crotonase-like_dom_sf"/>
</dbReference>
<keyword evidence="1 4" id="KW-0812">Transmembrane</keyword>
<evidence type="ECO:0000256" key="1">
    <source>
        <dbReference type="ARBA" id="ARBA00022692"/>
    </source>
</evidence>
<feature type="domain" description="NfeD1b N-terminal" evidence="8">
    <location>
        <begin position="61"/>
        <end position="197"/>
    </location>
</feature>
<feature type="transmembrane region" description="Helical" evidence="4">
    <location>
        <begin position="307"/>
        <end position="324"/>
    </location>
</feature>
<dbReference type="SUPFAM" id="SSF52096">
    <property type="entry name" value="ClpP/crotonase"/>
    <property type="match status" value="1"/>
</dbReference>
<dbReference type="Pfam" id="PF01957">
    <property type="entry name" value="NfeD"/>
    <property type="match status" value="1"/>
</dbReference>
<feature type="transmembrane region" description="Helical" evidence="4">
    <location>
        <begin position="336"/>
        <end position="369"/>
    </location>
</feature>
<dbReference type="EMBL" id="CP042914">
    <property type="protein sequence ID" value="QEG39518.1"/>
    <property type="molecule type" value="Genomic_DNA"/>
</dbReference>
<dbReference type="Gene3D" id="3.90.226.10">
    <property type="entry name" value="2-enoyl-CoA Hydratase, Chain A, domain 1"/>
    <property type="match status" value="1"/>
</dbReference>
<evidence type="ECO:0000313" key="10">
    <source>
        <dbReference type="Proteomes" id="UP000325286"/>
    </source>
</evidence>
<gene>
    <name evidence="9" type="ORF">UC8_15130</name>
</gene>
<evidence type="ECO:0000256" key="2">
    <source>
        <dbReference type="ARBA" id="ARBA00022989"/>
    </source>
</evidence>
<evidence type="ECO:0000259" key="8">
    <source>
        <dbReference type="Pfam" id="PF25145"/>
    </source>
</evidence>
<dbReference type="GO" id="GO:0005886">
    <property type="term" value="C:plasma membrane"/>
    <property type="evidence" value="ECO:0007669"/>
    <property type="project" value="TreeGrafter"/>
</dbReference>
<keyword evidence="3 4" id="KW-0472">Membrane</keyword>
<proteinExistence type="predicted"/>
<name>A0A5B9QKC8_9BACT</name>
<dbReference type="CDD" id="cd07021">
    <property type="entry name" value="Clp_protease_NfeD_like"/>
    <property type="match status" value="1"/>
</dbReference>
<evidence type="ECO:0000259" key="7">
    <source>
        <dbReference type="Pfam" id="PF24961"/>
    </source>
</evidence>
<feature type="signal peptide" evidence="5">
    <location>
        <begin position="1"/>
        <end position="29"/>
    </location>
</feature>
<dbReference type="Pfam" id="PF24961">
    <property type="entry name" value="NfeD_membrane"/>
    <property type="match status" value="1"/>
</dbReference>
<dbReference type="Pfam" id="PF25145">
    <property type="entry name" value="NfeD1b_N"/>
    <property type="match status" value="1"/>
</dbReference>
<sequence length="507" mass="53983" precursor="true">MRAFGKSVLRTACGLVLWGLLLQSGPVAGQEGAGNAEAGQAGGRKALIIDIEGVITPLSGAIWKRKYEEAKSQDPDIIILRIDSPGGYLSTTMELVDMLQRSSDVETVAYIEHEAISGAALTALAADKIVLSPTARFGDAGLIVEGDDSAFRYADAKARSALVAQVRTIAETAGRPPALAEAMVDKDSVVFEATHREDDRRAYFTEDEWKSLKDVEQWERGKPVFESKENRFLTLSGRRAVELGLANGNVDDTEALARLLNAEYPITEVRPGKLDTAVVILNDPIVTGLLLIVGLGALVFELSAPGLGIGGILSTLCFGTFFWSRFLGGTAGWLEVMLFLLGLVFIAMEFFVIPGFGIAGVSGIGMLLVSLVMASRHVVMPESARDLQQLGVSVGTVLVSLLACVVIIMLFFTFSKTLPGPLGRMALQPPTAEELSLAPAASVPEEPGWAVVQAGDLGRTLSALRPSGKAMFGDEAVDVVTEGDFVDPDQPVRVIKKSGTRVVVRQA</sequence>
<dbReference type="Proteomes" id="UP000325286">
    <property type="component" value="Chromosome"/>
</dbReference>
<feature type="transmembrane region" description="Helical" evidence="4">
    <location>
        <begin position="277"/>
        <end position="300"/>
    </location>
</feature>
<dbReference type="OrthoDB" id="284354at2"/>
<evidence type="ECO:0000256" key="5">
    <source>
        <dbReference type="SAM" id="SignalP"/>
    </source>
</evidence>
<feature type="transmembrane region" description="Helical" evidence="4">
    <location>
        <begin position="390"/>
        <end position="414"/>
    </location>
</feature>
<feature type="chain" id="PRO_5022997362" evidence="5">
    <location>
        <begin position="30"/>
        <end position="507"/>
    </location>
</feature>
<evidence type="ECO:0000313" key="9">
    <source>
        <dbReference type="EMBL" id="QEG39518.1"/>
    </source>
</evidence>
<dbReference type="PANTHER" id="PTHR33507">
    <property type="entry name" value="INNER MEMBRANE PROTEIN YBBJ"/>
    <property type="match status" value="1"/>
</dbReference>
<keyword evidence="2 4" id="KW-1133">Transmembrane helix</keyword>
<dbReference type="InterPro" id="IPR056739">
    <property type="entry name" value="NfeD_membrane"/>
</dbReference>
<reference evidence="9 10" key="1">
    <citation type="submission" date="2019-08" db="EMBL/GenBank/DDBJ databases">
        <title>Deep-cultivation of Planctomycetes and their phenomic and genomic characterization uncovers novel biology.</title>
        <authorList>
            <person name="Wiegand S."/>
            <person name="Jogler M."/>
            <person name="Boedeker C."/>
            <person name="Pinto D."/>
            <person name="Vollmers J."/>
            <person name="Rivas-Marin E."/>
            <person name="Kohn T."/>
            <person name="Peeters S.H."/>
            <person name="Heuer A."/>
            <person name="Rast P."/>
            <person name="Oberbeckmann S."/>
            <person name="Bunk B."/>
            <person name="Jeske O."/>
            <person name="Meyerdierks A."/>
            <person name="Storesund J.E."/>
            <person name="Kallscheuer N."/>
            <person name="Luecker S."/>
            <person name="Lage O.M."/>
            <person name="Pohl T."/>
            <person name="Merkel B.J."/>
            <person name="Hornburger P."/>
            <person name="Mueller R.-W."/>
            <person name="Bruemmer F."/>
            <person name="Labrenz M."/>
            <person name="Spormann A.M."/>
            <person name="Op den Camp H."/>
            <person name="Overmann J."/>
            <person name="Amann R."/>
            <person name="Jetten M.S.M."/>
            <person name="Mascher T."/>
            <person name="Medema M.H."/>
            <person name="Devos D.P."/>
            <person name="Kaster A.-K."/>
            <person name="Ovreas L."/>
            <person name="Rohde M."/>
            <person name="Galperin M.Y."/>
            <person name="Jogler C."/>
        </authorList>
    </citation>
    <scope>NUCLEOTIDE SEQUENCE [LARGE SCALE GENOMIC DNA]</scope>
    <source>
        <strain evidence="9 10">UC8</strain>
    </source>
</reference>
<dbReference type="InterPro" id="IPR056738">
    <property type="entry name" value="NfeD1b_N"/>
</dbReference>
<keyword evidence="10" id="KW-1185">Reference proteome</keyword>
<keyword evidence="5" id="KW-0732">Signal</keyword>
<dbReference type="InterPro" id="IPR002810">
    <property type="entry name" value="NfeD-like_C"/>
</dbReference>
<organism evidence="9 10">
    <name type="scientific">Roseimaritima ulvae</name>
    <dbReference type="NCBI Taxonomy" id="980254"/>
    <lineage>
        <taxon>Bacteria</taxon>
        <taxon>Pseudomonadati</taxon>
        <taxon>Planctomycetota</taxon>
        <taxon>Planctomycetia</taxon>
        <taxon>Pirellulales</taxon>
        <taxon>Pirellulaceae</taxon>
        <taxon>Roseimaritima</taxon>
    </lineage>
</organism>
<protein>
    <submittedName>
        <fullName evidence="9">Uncharacterized protein</fullName>
    </submittedName>
</protein>
<dbReference type="PANTHER" id="PTHR33507:SF3">
    <property type="entry name" value="INNER MEMBRANE PROTEIN YBBJ"/>
    <property type="match status" value="1"/>
</dbReference>
<feature type="domain" description="NfeD-like C-terminal" evidence="6">
    <location>
        <begin position="455"/>
        <end position="505"/>
    </location>
</feature>
<dbReference type="RefSeq" id="WP_068136903.1">
    <property type="nucleotide sequence ID" value="NZ_CP042914.1"/>
</dbReference>
<feature type="domain" description="NfeD integral membrane" evidence="7">
    <location>
        <begin position="286"/>
        <end position="409"/>
    </location>
</feature>
<dbReference type="KEGG" id="rul:UC8_15130"/>
<evidence type="ECO:0000256" key="3">
    <source>
        <dbReference type="ARBA" id="ARBA00023136"/>
    </source>
</evidence>
<accession>A0A5B9QKC8</accession>
<evidence type="ECO:0000259" key="6">
    <source>
        <dbReference type="Pfam" id="PF01957"/>
    </source>
</evidence>
<dbReference type="InterPro" id="IPR052165">
    <property type="entry name" value="Membrane_assoc_protease"/>
</dbReference>